<evidence type="ECO:0000313" key="2">
    <source>
        <dbReference type="Proteomes" id="UP001596415"/>
    </source>
</evidence>
<dbReference type="Proteomes" id="UP001596415">
    <property type="component" value="Unassembled WGS sequence"/>
</dbReference>
<organism evidence="1 2">
    <name type="scientific">Jejudonia soesokkakensis</name>
    <dbReference type="NCBI Taxonomy" id="1323432"/>
    <lineage>
        <taxon>Bacteria</taxon>
        <taxon>Pseudomonadati</taxon>
        <taxon>Bacteroidota</taxon>
        <taxon>Flavobacteriia</taxon>
        <taxon>Flavobacteriales</taxon>
        <taxon>Flavobacteriaceae</taxon>
        <taxon>Jejudonia</taxon>
    </lineage>
</organism>
<reference evidence="2" key="1">
    <citation type="journal article" date="2019" name="Int. J. Syst. Evol. Microbiol.">
        <title>The Global Catalogue of Microorganisms (GCM) 10K type strain sequencing project: providing services to taxonomists for standard genome sequencing and annotation.</title>
        <authorList>
            <consortium name="The Broad Institute Genomics Platform"/>
            <consortium name="The Broad Institute Genome Sequencing Center for Infectious Disease"/>
            <person name="Wu L."/>
            <person name="Ma J."/>
        </authorList>
    </citation>
    <scope>NUCLEOTIDE SEQUENCE [LARGE SCALE GENOMIC DNA]</scope>
    <source>
        <strain evidence="2">CGMCC 1.16306</strain>
    </source>
</reference>
<accession>A0ABW2MXR9</accession>
<gene>
    <name evidence="1" type="ORF">ACFQO1_12710</name>
</gene>
<keyword evidence="1" id="KW-0456">Lyase</keyword>
<proteinExistence type="predicted"/>
<dbReference type="RefSeq" id="WP_380218534.1">
    <property type="nucleotide sequence ID" value="NZ_JBHTBN010000007.1"/>
</dbReference>
<dbReference type="GO" id="GO:0016829">
    <property type="term" value="F:lyase activity"/>
    <property type="evidence" value="ECO:0007669"/>
    <property type="project" value="UniProtKB-KW"/>
</dbReference>
<sequence>MSSSGLLEHINYEKAYRINRLEAANWVLAHPETLPELVAYCFGKDKKIATKAAWVLEFVCRSKLSLLFPHLNTFIIQLPKAEGHGALRAVSLICELLMLDYYKNKNAKLQAILTSQHKTIITECCFDWMITNQKVACQARAMLALYLLGTEIDWIHPELQAILNQNIVKGSAGYKSRGGKILEKIHRFKQP</sequence>
<dbReference type="EMBL" id="JBHTBN010000007">
    <property type="protein sequence ID" value="MFC7358555.1"/>
    <property type="molecule type" value="Genomic_DNA"/>
</dbReference>
<protein>
    <submittedName>
        <fullName evidence="1">Adenylosuccinate lyase</fullName>
    </submittedName>
</protein>
<evidence type="ECO:0000313" key="1">
    <source>
        <dbReference type="EMBL" id="MFC7358555.1"/>
    </source>
</evidence>
<name>A0ABW2MXR9_9FLAO</name>
<keyword evidence="2" id="KW-1185">Reference proteome</keyword>
<comment type="caution">
    <text evidence="1">The sequence shown here is derived from an EMBL/GenBank/DDBJ whole genome shotgun (WGS) entry which is preliminary data.</text>
</comment>